<name>A0A9D4HB47_DREPO</name>
<dbReference type="InterPro" id="IPR000998">
    <property type="entry name" value="MAM_dom"/>
</dbReference>
<sequence>MEVFNRMCSIKVFFILVIVNNDLPDSVANIPSSIQHAVGSCSFTNNDTCGYDVISQWGIHKGHYLFMGHQLLNGGKDNDFYALFDPPHYPLNAIPRSSYSMTSPLLPEGKACLSFYYVLPASIATLNVRIRTEENDTVLLWSVTGRGIRNWTREKGLFLANIHNFV</sequence>
<dbReference type="PROSITE" id="PS50060">
    <property type="entry name" value="MAM_2"/>
    <property type="match status" value="1"/>
</dbReference>
<dbReference type="Pfam" id="PF00629">
    <property type="entry name" value="MAM"/>
    <property type="match status" value="1"/>
</dbReference>
<keyword evidence="3" id="KW-1185">Reference proteome</keyword>
<dbReference type="Proteomes" id="UP000828390">
    <property type="component" value="Unassembled WGS sequence"/>
</dbReference>
<protein>
    <recommendedName>
        <fullName evidence="1">MAM domain-containing protein</fullName>
    </recommendedName>
</protein>
<dbReference type="Gene3D" id="2.60.120.200">
    <property type="match status" value="1"/>
</dbReference>
<accession>A0A9D4HB47</accession>
<evidence type="ECO:0000259" key="1">
    <source>
        <dbReference type="PROSITE" id="PS50060"/>
    </source>
</evidence>
<proteinExistence type="predicted"/>
<reference evidence="2" key="1">
    <citation type="journal article" date="2019" name="bioRxiv">
        <title>The Genome of the Zebra Mussel, Dreissena polymorpha: A Resource for Invasive Species Research.</title>
        <authorList>
            <person name="McCartney M.A."/>
            <person name="Auch B."/>
            <person name="Kono T."/>
            <person name="Mallez S."/>
            <person name="Zhang Y."/>
            <person name="Obille A."/>
            <person name="Becker A."/>
            <person name="Abrahante J.E."/>
            <person name="Garbe J."/>
            <person name="Badalamenti J.P."/>
            <person name="Herman A."/>
            <person name="Mangelson H."/>
            <person name="Liachko I."/>
            <person name="Sullivan S."/>
            <person name="Sone E.D."/>
            <person name="Koren S."/>
            <person name="Silverstein K.A.T."/>
            <person name="Beckman K.B."/>
            <person name="Gohl D.M."/>
        </authorList>
    </citation>
    <scope>NUCLEOTIDE SEQUENCE</scope>
    <source>
        <strain evidence="2">Duluth1</strain>
        <tissue evidence="2">Whole animal</tissue>
    </source>
</reference>
<reference evidence="2" key="2">
    <citation type="submission" date="2020-11" db="EMBL/GenBank/DDBJ databases">
        <authorList>
            <person name="McCartney M.A."/>
            <person name="Auch B."/>
            <person name="Kono T."/>
            <person name="Mallez S."/>
            <person name="Becker A."/>
            <person name="Gohl D.M."/>
            <person name="Silverstein K.A.T."/>
            <person name="Koren S."/>
            <person name="Bechman K.B."/>
            <person name="Herman A."/>
            <person name="Abrahante J.E."/>
            <person name="Garbe J."/>
        </authorList>
    </citation>
    <scope>NUCLEOTIDE SEQUENCE</scope>
    <source>
        <strain evidence="2">Duluth1</strain>
        <tissue evidence="2">Whole animal</tissue>
    </source>
</reference>
<feature type="domain" description="MAM" evidence="1">
    <location>
        <begin position="39"/>
        <end position="151"/>
    </location>
</feature>
<feature type="non-terminal residue" evidence="2">
    <location>
        <position position="166"/>
    </location>
</feature>
<dbReference type="InterPro" id="IPR013320">
    <property type="entry name" value="ConA-like_dom_sf"/>
</dbReference>
<evidence type="ECO:0000313" key="2">
    <source>
        <dbReference type="EMBL" id="KAH3830246.1"/>
    </source>
</evidence>
<dbReference type="GO" id="GO:0016020">
    <property type="term" value="C:membrane"/>
    <property type="evidence" value="ECO:0007669"/>
    <property type="project" value="InterPro"/>
</dbReference>
<evidence type="ECO:0000313" key="3">
    <source>
        <dbReference type="Proteomes" id="UP000828390"/>
    </source>
</evidence>
<comment type="caution">
    <text evidence="2">The sequence shown here is derived from an EMBL/GenBank/DDBJ whole genome shotgun (WGS) entry which is preliminary data.</text>
</comment>
<dbReference type="EMBL" id="JAIWYP010000004">
    <property type="protein sequence ID" value="KAH3830246.1"/>
    <property type="molecule type" value="Genomic_DNA"/>
</dbReference>
<dbReference type="SUPFAM" id="SSF49899">
    <property type="entry name" value="Concanavalin A-like lectins/glucanases"/>
    <property type="match status" value="1"/>
</dbReference>
<dbReference type="AlphaFoldDB" id="A0A9D4HB47"/>
<organism evidence="2 3">
    <name type="scientific">Dreissena polymorpha</name>
    <name type="common">Zebra mussel</name>
    <name type="synonym">Mytilus polymorpha</name>
    <dbReference type="NCBI Taxonomy" id="45954"/>
    <lineage>
        <taxon>Eukaryota</taxon>
        <taxon>Metazoa</taxon>
        <taxon>Spiralia</taxon>
        <taxon>Lophotrochozoa</taxon>
        <taxon>Mollusca</taxon>
        <taxon>Bivalvia</taxon>
        <taxon>Autobranchia</taxon>
        <taxon>Heteroconchia</taxon>
        <taxon>Euheterodonta</taxon>
        <taxon>Imparidentia</taxon>
        <taxon>Neoheterodontei</taxon>
        <taxon>Myida</taxon>
        <taxon>Dreissenoidea</taxon>
        <taxon>Dreissenidae</taxon>
        <taxon>Dreissena</taxon>
    </lineage>
</organism>
<gene>
    <name evidence="2" type="ORF">DPMN_103487</name>
</gene>